<evidence type="ECO:0000313" key="2">
    <source>
        <dbReference type="EMBL" id="KAG2207600.1"/>
    </source>
</evidence>
<name>A0A8H7RC44_9FUNG</name>
<reference evidence="2" key="1">
    <citation type="submission" date="2020-12" db="EMBL/GenBank/DDBJ databases">
        <title>Metabolic potential, ecology and presence of endohyphal bacteria is reflected in genomic diversity of Mucoromycotina.</title>
        <authorList>
            <person name="Muszewska A."/>
            <person name="Okrasinska A."/>
            <person name="Steczkiewicz K."/>
            <person name="Drgas O."/>
            <person name="Orlowska M."/>
            <person name="Perlinska-Lenart U."/>
            <person name="Aleksandrzak-Piekarczyk T."/>
            <person name="Szatraj K."/>
            <person name="Zielenkiewicz U."/>
            <person name="Pilsyk S."/>
            <person name="Malc E."/>
            <person name="Mieczkowski P."/>
            <person name="Kruszewska J.S."/>
            <person name="Biernat P."/>
            <person name="Pawlowska J."/>
        </authorList>
    </citation>
    <scope>NUCLEOTIDE SEQUENCE</scope>
    <source>
        <strain evidence="2">CBS 226.32</strain>
    </source>
</reference>
<protein>
    <submittedName>
        <fullName evidence="2">Uncharacterized protein</fullName>
    </submittedName>
</protein>
<dbReference type="Proteomes" id="UP000650833">
    <property type="component" value="Unassembled WGS sequence"/>
</dbReference>
<feature type="region of interest" description="Disordered" evidence="1">
    <location>
        <begin position="1"/>
        <end position="42"/>
    </location>
</feature>
<gene>
    <name evidence="2" type="ORF">INT46_005573</name>
</gene>
<evidence type="ECO:0000256" key="1">
    <source>
        <dbReference type="SAM" id="MobiDB-lite"/>
    </source>
</evidence>
<keyword evidence="3" id="KW-1185">Reference proteome</keyword>
<accession>A0A8H7RC44</accession>
<feature type="non-terminal residue" evidence="2">
    <location>
        <position position="1"/>
    </location>
</feature>
<feature type="compositionally biased region" description="Basic and acidic residues" evidence="1">
    <location>
        <begin position="1"/>
        <end position="25"/>
    </location>
</feature>
<dbReference type="OrthoDB" id="2269577at2759"/>
<sequence length="249" mass="28445">GPTKDDYETKIDKQKGKQMRLEQEKAGSSSSSSSSAPTCGSCKEPGHLNAKSKECLNYKATLSEMLQKDFGGIMEQFTRKFEFIRNVTFRAQIFVSSYIILNQSSDSLSAITQQNVWYSVSQLIMGQEVTNKKFLSNEIVFSFVAFRQTHPSILFTLKDHKITGYSDSLSAACVTLATTHFNHIVENFERRIVYFIQIKLKDVYKDTPKGFLYIMAREYCYEHLLGSNGNPKWPKQFDLVRIAHVNQIT</sequence>
<organism evidence="2 3">
    <name type="scientific">Mucor plumbeus</name>
    <dbReference type="NCBI Taxonomy" id="97098"/>
    <lineage>
        <taxon>Eukaryota</taxon>
        <taxon>Fungi</taxon>
        <taxon>Fungi incertae sedis</taxon>
        <taxon>Mucoromycota</taxon>
        <taxon>Mucoromycotina</taxon>
        <taxon>Mucoromycetes</taxon>
        <taxon>Mucorales</taxon>
        <taxon>Mucorineae</taxon>
        <taxon>Mucoraceae</taxon>
        <taxon>Mucor</taxon>
    </lineage>
</organism>
<dbReference type="AlphaFoldDB" id="A0A8H7RC44"/>
<proteinExistence type="predicted"/>
<dbReference type="EMBL" id="JAEPRC010000126">
    <property type="protein sequence ID" value="KAG2207600.1"/>
    <property type="molecule type" value="Genomic_DNA"/>
</dbReference>
<evidence type="ECO:0000313" key="3">
    <source>
        <dbReference type="Proteomes" id="UP000650833"/>
    </source>
</evidence>
<feature type="non-terminal residue" evidence="2">
    <location>
        <position position="249"/>
    </location>
</feature>
<comment type="caution">
    <text evidence="2">The sequence shown here is derived from an EMBL/GenBank/DDBJ whole genome shotgun (WGS) entry which is preliminary data.</text>
</comment>